<dbReference type="EMBL" id="JACOPP010000003">
    <property type="protein sequence ID" value="MBC5732879.1"/>
    <property type="molecule type" value="Genomic_DNA"/>
</dbReference>
<accession>A0A8J6JCV4</accession>
<keyword evidence="2" id="KW-1185">Reference proteome</keyword>
<evidence type="ECO:0000313" key="1">
    <source>
        <dbReference type="EMBL" id="MBC5732879.1"/>
    </source>
</evidence>
<name>A0A8J6JCV4_9FIRM</name>
<reference evidence="1" key="1">
    <citation type="submission" date="2020-08" db="EMBL/GenBank/DDBJ databases">
        <title>Genome public.</title>
        <authorList>
            <person name="Liu C."/>
            <person name="Sun Q."/>
        </authorList>
    </citation>
    <scope>NUCLEOTIDE SEQUENCE</scope>
    <source>
        <strain evidence="1">NSJ-51</strain>
    </source>
</reference>
<dbReference type="RefSeq" id="WP_186906777.1">
    <property type="nucleotide sequence ID" value="NZ_JACOPP010000003.1"/>
</dbReference>
<sequence>MDLNAQIRQLAESFAKDSALRAQFQQNPAKAVEKLLGVDLPDDAIQQIVQGVKAKLSAGKLSDTVDSLKKLF</sequence>
<dbReference type="Proteomes" id="UP000661435">
    <property type="component" value="Unassembled WGS sequence"/>
</dbReference>
<proteinExistence type="predicted"/>
<gene>
    <name evidence="1" type="ORF">H8S57_03930</name>
</gene>
<evidence type="ECO:0000313" key="2">
    <source>
        <dbReference type="Proteomes" id="UP000661435"/>
    </source>
</evidence>
<protein>
    <submittedName>
        <fullName evidence="1">Uncharacterized protein</fullName>
    </submittedName>
</protein>
<organism evidence="1 2">
    <name type="scientific">Lawsonibacter hominis</name>
    <dbReference type="NCBI Taxonomy" id="2763053"/>
    <lineage>
        <taxon>Bacteria</taxon>
        <taxon>Bacillati</taxon>
        <taxon>Bacillota</taxon>
        <taxon>Clostridia</taxon>
        <taxon>Eubacteriales</taxon>
        <taxon>Oscillospiraceae</taxon>
        <taxon>Lawsonibacter</taxon>
    </lineage>
</organism>
<dbReference type="AlphaFoldDB" id="A0A8J6JCV4"/>
<comment type="caution">
    <text evidence="1">The sequence shown here is derived from an EMBL/GenBank/DDBJ whole genome shotgun (WGS) entry which is preliminary data.</text>
</comment>